<dbReference type="Proteomes" id="UP001596516">
    <property type="component" value="Unassembled WGS sequence"/>
</dbReference>
<keyword evidence="4" id="KW-1185">Reference proteome</keyword>
<dbReference type="RefSeq" id="WP_377405018.1">
    <property type="nucleotide sequence ID" value="NZ_JBHTFQ010000007.1"/>
</dbReference>
<protein>
    <recommendedName>
        <fullName evidence="5">AAA+ family ATPase</fullName>
    </recommendedName>
</protein>
<evidence type="ECO:0000313" key="4">
    <source>
        <dbReference type="Proteomes" id="UP001596516"/>
    </source>
</evidence>
<proteinExistence type="predicted"/>
<feature type="chain" id="PRO_5047422496" description="AAA+ family ATPase" evidence="2">
    <location>
        <begin position="30"/>
        <end position="122"/>
    </location>
</feature>
<accession>A0ABW2UKS4</accession>
<name>A0ABW2UKS4_9RHOB</name>
<comment type="caution">
    <text evidence="3">The sequence shown here is derived from an EMBL/GenBank/DDBJ whole genome shotgun (WGS) entry which is preliminary data.</text>
</comment>
<reference evidence="4" key="1">
    <citation type="journal article" date="2019" name="Int. J. Syst. Evol. Microbiol.">
        <title>The Global Catalogue of Microorganisms (GCM) 10K type strain sequencing project: providing services to taxonomists for standard genome sequencing and annotation.</title>
        <authorList>
            <consortium name="The Broad Institute Genomics Platform"/>
            <consortium name="The Broad Institute Genome Sequencing Center for Infectious Disease"/>
            <person name="Wu L."/>
            <person name="Ma J."/>
        </authorList>
    </citation>
    <scope>NUCLEOTIDE SEQUENCE [LARGE SCALE GENOMIC DNA]</scope>
    <source>
        <strain evidence="4">CGMCC 1.12750</strain>
    </source>
</reference>
<evidence type="ECO:0008006" key="5">
    <source>
        <dbReference type="Google" id="ProtNLM"/>
    </source>
</evidence>
<gene>
    <name evidence="3" type="ORF">ACFQXB_14045</name>
</gene>
<evidence type="ECO:0000313" key="3">
    <source>
        <dbReference type="EMBL" id="MFC7705317.1"/>
    </source>
</evidence>
<evidence type="ECO:0000256" key="2">
    <source>
        <dbReference type="SAM" id="SignalP"/>
    </source>
</evidence>
<evidence type="ECO:0000256" key="1">
    <source>
        <dbReference type="SAM" id="MobiDB-lite"/>
    </source>
</evidence>
<feature type="signal peptide" evidence="2">
    <location>
        <begin position="1"/>
        <end position="29"/>
    </location>
</feature>
<feature type="compositionally biased region" description="Basic and acidic residues" evidence="1">
    <location>
        <begin position="35"/>
        <end position="47"/>
    </location>
</feature>
<organism evidence="3 4">
    <name type="scientific">Plastorhodobacter daqingensis</name>
    <dbReference type="NCBI Taxonomy" id="1387281"/>
    <lineage>
        <taxon>Bacteria</taxon>
        <taxon>Pseudomonadati</taxon>
        <taxon>Pseudomonadota</taxon>
        <taxon>Alphaproteobacteria</taxon>
        <taxon>Rhodobacterales</taxon>
        <taxon>Paracoccaceae</taxon>
        <taxon>Plastorhodobacter</taxon>
    </lineage>
</organism>
<keyword evidence="2" id="KW-0732">Signal</keyword>
<feature type="region of interest" description="Disordered" evidence="1">
    <location>
        <begin position="25"/>
        <end position="47"/>
    </location>
</feature>
<sequence length="122" mass="13550">MRHVLALSLMLVLPLAVGVMVQPVGPAHAQTSPEPDPRDQGADRDWSEGLGLLQEGARRLLRGLMQEMEPALRDLGTRIDDLSVYHRPELLPNGDIIIRRRVPLESEPVSPPELPREGEIDI</sequence>
<dbReference type="EMBL" id="JBHTFQ010000007">
    <property type="protein sequence ID" value="MFC7705317.1"/>
    <property type="molecule type" value="Genomic_DNA"/>
</dbReference>